<dbReference type="Proteomes" id="UP000499080">
    <property type="component" value="Unassembled WGS sequence"/>
</dbReference>
<dbReference type="EMBL" id="BGPR01001611">
    <property type="protein sequence ID" value="GBM57865.1"/>
    <property type="molecule type" value="Genomic_DNA"/>
</dbReference>
<protein>
    <submittedName>
        <fullName evidence="2">Uncharacterized protein</fullName>
    </submittedName>
</protein>
<evidence type="ECO:0000313" key="2">
    <source>
        <dbReference type="EMBL" id="GBM57865.1"/>
    </source>
</evidence>
<dbReference type="AlphaFoldDB" id="A0A4Y2GYJ4"/>
<evidence type="ECO:0000313" key="3">
    <source>
        <dbReference type="Proteomes" id="UP000499080"/>
    </source>
</evidence>
<gene>
    <name evidence="2" type="ORF">AVEN_247482_1</name>
</gene>
<proteinExistence type="predicted"/>
<reference evidence="2 3" key="1">
    <citation type="journal article" date="2019" name="Sci. Rep.">
        <title>Orb-weaving spider Araneus ventricosus genome elucidates the spidroin gene catalogue.</title>
        <authorList>
            <person name="Kono N."/>
            <person name="Nakamura H."/>
            <person name="Ohtoshi R."/>
            <person name="Moran D.A.P."/>
            <person name="Shinohara A."/>
            <person name="Yoshida Y."/>
            <person name="Fujiwara M."/>
            <person name="Mori M."/>
            <person name="Tomita M."/>
            <person name="Arakawa K."/>
        </authorList>
    </citation>
    <scope>NUCLEOTIDE SEQUENCE [LARGE SCALE GENOMIC DNA]</scope>
</reference>
<feature type="region of interest" description="Disordered" evidence="1">
    <location>
        <begin position="1"/>
        <end position="28"/>
    </location>
</feature>
<accession>A0A4Y2GYJ4</accession>
<name>A0A4Y2GYJ4_ARAVE</name>
<evidence type="ECO:0000256" key="1">
    <source>
        <dbReference type="SAM" id="MobiDB-lite"/>
    </source>
</evidence>
<comment type="caution">
    <text evidence="2">The sequence shown here is derived from an EMBL/GenBank/DDBJ whole genome shotgun (WGS) entry which is preliminary data.</text>
</comment>
<organism evidence="2 3">
    <name type="scientific">Araneus ventricosus</name>
    <name type="common">Orbweaver spider</name>
    <name type="synonym">Epeira ventricosa</name>
    <dbReference type="NCBI Taxonomy" id="182803"/>
    <lineage>
        <taxon>Eukaryota</taxon>
        <taxon>Metazoa</taxon>
        <taxon>Ecdysozoa</taxon>
        <taxon>Arthropoda</taxon>
        <taxon>Chelicerata</taxon>
        <taxon>Arachnida</taxon>
        <taxon>Araneae</taxon>
        <taxon>Araneomorphae</taxon>
        <taxon>Entelegynae</taxon>
        <taxon>Araneoidea</taxon>
        <taxon>Araneidae</taxon>
        <taxon>Araneus</taxon>
    </lineage>
</organism>
<sequence length="97" mass="10881">MILCGPQKQKSIGFRSGESGGQAANPSRSVHRAENLLFGKCWTVAVKNVQRLHHVSTTSAAAANATFFPLEFAYGKYLKMMFWRCGTFLARKKRRQT</sequence>
<keyword evidence="3" id="KW-1185">Reference proteome</keyword>